<dbReference type="Pfam" id="PF00359">
    <property type="entry name" value="PTS_EIIA_2"/>
    <property type="match status" value="1"/>
</dbReference>
<protein>
    <recommendedName>
        <fullName evidence="2">Mannitol-specific phosphotransferase enzyme IIA component</fullName>
    </recommendedName>
    <alternativeName>
        <fullName evidence="10">EIIA</fullName>
    </alternativeName>
    <alternativeName>
        <fullName evidence="11">EIII</fullName>
    </alternativeName>
    <alternativeName>
        <fullName evidence="9">PTS system mannitol-specific EIIA component</fullName>
    </alternativeName>
</protein>
<dbReference type="SUPFAM" id="SSF55804">
    <property type="entry name" value="Phoshotransferase/anion transport protein"/>
    <property type="match status" value="1"/>
</dbReference>
<keyword evidence="6" id="KW-0808">Transferase</keyword>
<evidence type="ECO:0000256" key="9">
    <source>
        <dbReference type="ARBA" id="ARBA00029908"/>
    </source>
</evidence>
<dbReference type="GO" id="GO:0090563">
    <property type="term" value="F:protein-phosphocysteine-sugar phosphotransferase activity"/>
    <property type="evidence" value="ECO:0007669"/>
    <property type="project" value="TreeGrafter"/>
</dbReference>
<evidence type="ECO:0000256" key="8">
    <source>
        <dbReference type="ARBA" id="ARBA00022777"/>
    </source>
</evidence>
<evidence type="ECO:0000256" key="11">
    <source>
        <dbReference type="ARBA" id="ARBA00030962"/>
    </source>
</evidence>
<evidence type="ECO:0000313" key="14">
    <source>
        <dbReference type="EMBL" id="RIJ44955.1"/>
    </source>
</evidence>
<keyword evidence="4" id="KW-0597">Phosphoprotein</keyword>
<dbReference type="GO" id="GO:0005886">
    <property type="term" value="C:plasma membrane"/>
    <property type="evidence" value="ECO:0007669"/>
    <property type="project" value="TreeGrafter"/>
</dbReference>
<evidence type="ECO:0000256" key="5">
    <source>
        <dbReference type="ARBA" id="ARBA00022597"/>
    </source>
</evidence>
<organism evidence="13 15">
    <name type="scientific">Clavibacter michiganensis subsp. insidiosus</name>
    <dbReference type="NCBI Taxonomy" id="33014"/>
    <lineage>
        <taxon>Bacteria</taxon>
        <taxon>Bacillati</taxon>
        <taxon>Actinomycetota</taxon>
        <taxon>Actinomycetes</taxon>
        <taxon>Micrococcales</taxon>
        <taxon>Microbacteriaceae</taxon>
        <taxon>Clavibacter</taxon>
    </lineage>
</organism>
<evidence type="ECO:0000256" key="2">
    <source>
        <dbReference type="ARBA" id="ARBA00014783"/>
    </source>
</evidence>
<dbReference type="PROSITE" id="PS00372">
    <property type="entry name" value="PTS_EIIA_TYPE_2_HIS"/>
    <property type="match status" value="1"/>
</dbReference>
<keyword evidence="5 13" id="KW-0762">Sugar transport</keyword>
<keyword evidence="8" id="KW-0418">Kinase</keyword>
<keyword evidence="7" id="KW-0598">Phosphotransferase system</keyword>
<name>A0A0D5CHD0_9MICO</name>
<dbReference type="InterPro" id="IPR016152">
    <property type="entry name" value="PTrfase/Anion_transptr"/>
</dbReference>
<accession>A0A0D5CHD0</accession>
<dbReference type="PROSITE" id="PS51094">
    <property type="entry name" value="PTS_EIIA_TYPE_2"/>
    <property type="match status" value="1"/>
</dbReference>
<dbReference type="RefSeq" id="WP_045528139.1">
    <property type="nucleotide sequence ID" value="NZ_CP011043.1"/>
</dbReference>
<dbReference type="HOGENOM" id="CLU_072531_3_0_11"/>
<feature type="domain" description="PTS EIIA type-2" evidence="12">
    <location>
        <begin position="8"/>
        <end position="148"/>
    </location>
</feature>
<evidence type="ECO:0000256" key="6">
    <source>
        <dbReference type="ARBA" id="ARBA00022679"/>
    </source>
</evidence>
<comment type="function">
    <text evidence="1">The phosphoenolpyruvate-dependent sugar phosphotransferase system (sugar PTS), a major carbohydrate active transport system, catalyzes the phosphorylation of incoming sugar substrates concomitantly with their translocation across the cell membrane. The enzyme II CmtAB PTS system is involved in D-mannitol transport.</text>
</comment>
<gene>
    <name evidence="14" type="ORF">DZF93_00825</name>
    <name evidence="13" type="ORF">VO01_08005</name>
</gene>
<dbReference type="GO" id="GO:0016301">
    <property type="term" value="F:kinase activity"/>
    <property type="evidence" value="ECO:0007669"/>
    <property type="project" value="UniProtKB-KW"/>
</dbReference>
<keyword evidence="3" id="KW-0813">Transport</keyword>
<evidence type="ECO:0000313" key="13">
    <source>
        <dbReference type="EMBL" id="AJW79083.1"/>
    </source>
</evidence>
<dbReference type="InterPro" id="IPR050893">
    <property type="entry name" value="Sugar_PTS"/>
</dbReference>
<dbReference type="KEGG" id="cmh:VO01_08005"/>
<dbReference type="EMBL" id="QWEA01000008">
    <property type="protein sequence ID" value="RIJ44955.1"/>
    <property type="molecule type" value="Genomic_DNA"/>
</dbReference>
<evidence type="ECO:0000256" key="1">
    <source>
        <dbReference type="ARBA" id="ARBA00002434"/>
    </source>
</evidence>
<dbReference type="OrthoDB" id="1640042at2"/>
<evidence type="ECO:0000259" key="12">
    <source>
        <dbReference type="PROSITE" id="PS51094"/>
    </source>
</evidence>
<evidence type="ECO:0000256" key="4">
    <source>
        <dbReference type="ARBA" id="ARBA00022553"/>
    </source>
</evidence>
<evidence type="ECO:0000313" key="16">
    <source>
        <dbReference type="Proteomes" id="UP000266634"/>
    </source>
</evidence>
<dbReference type="AlphaFoldDB" id="A0A0D5CHD0"/>
<dbReference type="Proteomes" id="UP000032604">
    <property type="component" value="Chromosome"/>
</dbReference>
<dbReference type="PANTHER" id="PTHR30181:SF2">
    <property type="entry name" value="PTS SYSTEM MANNITOL-SPECIFIC EIICBA COMPONENT"/>
    <property type="match status" value="1"/>
</dbReference>
<dbReference type="PATRIC" id="fig|33014.5.peg.1663"/>
<evidence type="ECO:0000256" key="3">
    <source>
        <dbReference type="ARBA" id="ARBA00022448"/>
    </source>
</evidence>
<evidence type="ECO:0000256" key="7">
    <source>
        <dbReference type="ARBA" id="ARBA00022683"/>
    </source>
</evidence>
<dbReference type="GO" id="GO:0009401">
    <property type="term" value="P:phosphoenolpyruvate-dependent sugar phosphotransferase system"/>
    <property type="evidence" value="ECO:0007669"/>
    <property type="project" value="UniProtKB-KW"/>
</dbReference>
<dbReference type="PANTHER" id="PTHR30181">
    <property type="entry name" value="MANNITOL PERMEASE IIC COMPONENT"/>
    <property type="match status" value="1"/>
</dbReference>
<dbReference type="InterPro" id="IPR002178">
    <property type="entry name" value="PTS_EIIA_type-2_dom"/>
</dbReference>
<evidence type="ECO:0000313" key="15">
    <source>
        <dbReference type="Proteomes" id="UP000032604"/>
    </source>
</evidence>
<proteinExistence type="predicted"/>
<dbReference type="Proteomes" id="UP000266634">
    <property type="component" value="Unassembled WGS sequence"/>
</dbReference>
<dbReference type="CDD" id="cd00211">
    <property type="entry name" value="PTS_IIA_fru"/>
    <property type="match status" value="1"/>
</dbReference>
<reference evidence="13 15" key="1">
    <citation type="journal article" date="2015" name="Genome Announc.">
        <title>Complete Genome Sequence of Clavibacter michiganensis subsp. insidiosus R1-1 Using PacBio Single-Molecule Real-Time Technology.</title>
        <authorList>
            <person name="Lu Y."/>
            <person name="Samac D.A."/>
            <person name="Glazebrook J."/>
            <person name="Ishimaru C.A."/>
        </authorList>
    </citation>
    <scope>NUCLEOTIDE SEQUENCE [LARGE SCALE GENOMIC DNA]</scope>
    <source>
        <strain evidence="13 15">R1-1</strain>
    </source>
</reference>
<evidence type="ECO:0000256" key="10">
    <source>
        <dbReference type="ARBA" id="ARBA00030956"/>
    </source>
</evidence>
<reference evidence="14 16" key="2">
    <citation type="submission" date="2018-08" db="EMBL/GenBank/DDBJ databases">
        <title>Genome Sequence of Clavibacter michiganensis Subspecies type strains, and the Atypical Peach-Colored Strains Isolated from Tomato.</title>
        <authorList>
            <person name="Osdaghi E."/>
            <person name="Portier P."/>
            <person name="Briand M."/>
            <person name="Jacques M.-A."/>
        </authorList>
    </citation>
    <scope>NUCLEOTIDE SEQUENCE [LARGE SCALE GENOMIC DNA]</scope>
    <source>
        <strain evidence="14 16">CFBP 6488</strain>
    </source>
</reference>
<dbReference type="Gene3D" id="3.40.930.10">
    <property type="entry name" value="Mannitol-specific EII, Chain A"/>
    <property type="match status" value="1"/>
</dbReference>
<sequence>MTTARLSDLLADGSVRLDAHADDRESAIRQAGEALIAAGAVEPGYVEAMLERERSVSTFVGEGVAVPHGTLAAGRDLVRADAISLLRLPDGVDWDGHDVRIVIGIAATGGGHIALLSRLAEILLDPVRAEQLRGATDPATVRALLGAGTVEG</sequence>
<dbReference type="EMBL" id="CP011043">
    <property type="protein sequence ID" value="AJW79083.1"/>
    <property type="molecule type" value="Genomic_DNA"/>
</dbReference>